<dbReference type="EMBL" id="DVNB01000044">
    <property type="protein sequence ID" value="HIU56973.1"/>
    <property type="molecule type" value="Genomic_DNA"/>
</dbReference>
<dbReference type="NCBIfam" id="TIGR03696">
    <property type="entry name" value="Rhs_assc_core"/>
    <property type="match status" value="1"/>
</dbReference>
<dbReference type="InterPro" id="IPR006530">
    <property type="entry name" value="YD"/>
</dbReference>
<dbReference type="InterPro" id="IPR031325">
    <property type="entry name" value="RHS_repeat"/>
</dbReference>
<dbReference type="PANTHER" id="PTHR32305">
    <property type="match status" value="1"/>
</dbReference>
<gene>
    <name evidence="3" type="ORF">IAA61_04055</name>
</gene>
<evidence type="ECO:0000259" key="2">
    <source>
        <dbReference type="Pfam" id="PF25023"/>
    </source>
</evidence>
<dbReference type="InterPro" id="IPR022385">
    <property type="entry name" value="Rhs_assc_core"/>
</dbReference>
<evidence type="ECO:0000256" key="1">
    <source>
        <dbReference type="ARBA" id="ARBA00022737"/>
    </source>
</evidence>
<dbReference type="InterPro" id="IPR050708">
    <property type="entry name" value="T6SS_VgrG/RHS"/>
</dbReference>
<keyword evidence="1" id="KW-0677">Repeat</keyword>
<protein>
    <recommendedName>
        <fullName evidence="2">Teneurin-like YD-shell domain-containing protein</fullName>
    </recommendedName>
</protein>
<dbReference type="NCBIfam" id="TIGR01643">
    <property type="entry name" value="YD_repeat_2x"/>
    <property type="match status" value="6"/>
</dbReference>
<comment type="caution">
    <text evidence="3">The sequence shown here is derived from an EMBL/GenBank/DDBJ whole genome shotgun (WGS) entry which is preliminary data.</text>
</comment>
<name>A0A9D1MBC8_9FIRM</name>
<accession>A0A9D1MBC8</accession>
<proteinExistence type="predicted"/>
<feature type="domain" description="Teneurin-like YD-shell" evidence="2">
    <location>
        <begin position="211"/>
        <end position="398"/>
    </location>
</feature>
<dbReference type="Proteomes" id="UP000824109">
    <property type="component" value="Unassembled WGS sequence"/>
</dbReference>
<dbReference type="Gene3D" id="2.180.10.10">
    <property type="entry name" value="RHS repeat-associated core"/>
    <property type="match status" value="2"/>
</dbReference>
<evidence type="ECO:0000313" key="3">
    <source>
        <dbReference type="EMBL" id="HIU56973.1"/>
    </source>
</evidence>
<reference evidence="3" key="1">
    <citation type="submission" date="2020-10" db="EMBL/GenBank/DDBJ databases">
        <authorList>
            <person name="Gilroy R."/>
        </authorList>
    </citation>
    <scope>NUCLEOTIDE SEQUENCE</scope>
    <source>
        <strain evidence="3">USAMLcec3-3695</strain>
    </source>
</reference>
<dbReference type="Pfam" id="PF05593">
    <property type="entry name" value="RHS_repeat"/>
    <property type="match status" value="1"/>
</dbReference>
<dbReference type="AlphaFoldDB" id="A0A9D1MBC8"/>
<dbReference type="Pfam" id="PF25023">
    <property type="entry name" value="TEN_YD-shell"/>
    <property type="match status" value="1"/>
</dbReference>
<dbReference type="PANTHER" id="PTHR32305:SF15">
    <property type="entry name" value="PROTEIN RHSA-RELATED"/>
    <property type="match status" value="1"/>
</dbReference>
<evidence type="ECO:0000313" key="4">
    <source>
        <dbReference type="Proteomes" id="UP000824109"/>
    </source>
</evidence>
<dbReference type="InterPro" id="IPR056823">
    <property type="entry name" value="TEN-like_YD-shell"/>
</dbReference>
<reference evidence="3" key="2">
    <citation type="journal article" date="2021" name="PeerJ">
        <title>Extensive microbial diversity within the chicken gut microbiome revealed by metagenomics and culture.</title>
        <authorList>
            <person name="Gilroy R."/>
            <person name="Ravi A."/>
            <person name="Getino M."/>
            <person name="Pursley I."/>
            <person name="Horton D.L."/>
            <person name="Alikhan N.F."/>
            <person name="Baker D."/>
            <person name="Gharbi K."/>
            <person name="Hall N."/>
            <person name="Watson M."/>
            <person name="Adriaenssens E.M."/>
            <person name="Foster-Nyarko E."/>
            <person name="Jarju S."/>
            <person name="Secka A."/>
            <person name="Antonio M."/>
            <person name="Oren A."/>
            <person name="Chaudhuri R.R."/>
            <person name="La Ragione R."/>
            <person name="Hildebrand F."/>
            <person name="Pallen M.J."/>
        </authorList>
    </citation>
    <scope>NUCLEOTIDE SEQUENCE</scope>
    <source>
        <strain evidence="3">USAMLcec3-3695</strain>
    </source>
</reference>
<sequence length="734" mass="82596">MTYGLPGYETPYCASPIVVDYENGYSLSYTLAHNGAVSQLDEKVTGNTEYTNLQNAEYDIFGNMIKTEDALGNVTEYEYDIFGRPIRVTYPSINGNASQPIRIYYYDAFYDGNTKCTAVLTADQNNKASMSYYDTHGRNYKNTVIKNFSSLSSVDWEHIAEMPTNAQILITQLNTYDELDRLVKTVDGAGRPTEYTYDINGNVISQTHGEGESVYEAEFTYDAAGNITEVDQAGQITKSEYDTAGRLKKTTDPMGYTETYAYDLSGNLISHKDKNGVYTYNTYDSMNRLTKTVKGDSQITYTYDDMGNMLTATSETGTITYEYNEDGTLASKKYPDNRKISYTSYDANKNLLSMTDFFGNITNYTYNGRGLVSSVTEKYSGSAAQKTFSYSYNDNGSISSANGPSNIKTTYTYDYAGRISFMRNSTFNSSVYTSHSYTYDNSGNVTKRIDSIGGQGSITTDYSYDSTNRLSKEWGPTEKLYYTYDDHSNMYSAVYDYDRYFAYDANNRLTEVEDLWIKGETADGEKQADWIIDYTYDNNGNLLSSSKYAYYPQDYQSNQKTYTYNDFGQLTGYVDNLGDTATYTYYADGLRASKTVNGVTTKYYYDGGNVINESRNGSLYAVNVMGPDGYISRTQGGTTSYYMKNAHGDIVRAVTESAGKTFSATYNAWGEIMDSDNGSGNPIGYAGEFHDEESGMIYLRGRYYDPEIRRFITEDPAKDGWNWYAYCGNNPVKC</sequence>
<organism evidence="3 4">
    <name type="scientific">Candidatus Ornithomonoglobus merdipullorum</name>
    <dbReference type="NCBI Taxonomy" id="2840895"/>
    <lineage>
        <taxon>Bacteria</taxon>
        <taxon>Bacillati</taxon>
        <taxon>Bacillota</taxon>
        <taxon>Clostridia</taxon>
        <taxon>Candidatus Ornithomonoglobus</taxon>
    </lineage>
</organism>